<keyword evidence="3" id="KW-1185">Reference proteome</keyword>
<dbReference type="SUPFAM" id="SSF50129">
    <property type="entry name" value="GroES-like"/>
    <property type="match status" value="1"/>
</dbReference>
<reference evidence="2 3" key="1">
    <citation type="submission" date="2024-10" db="EMBL/GenBank/DDBJ databases">
        <title>The Natural Products Discovery Center: Release of the First 8490 Sequenced Strains for Exploring Actinobacteria Biosynthetic Diversity.</title>
        <authorList>
            <person name="Kalkreuter E."/>
            <person name="Kautsar S.A."/>
            <person name="Yang D."/>
            <person name="Bader C.D."/>
            <person name="Teijaro C.N."/>
            <person name="Fluegel L."/>
            <person name="Davis C.M."/>
            <person name="Simpson J.R."/>
            <person name="Lauterbach L."/>
            <person name="Steele A.D."/>
            <person name="Gui C."/>
            <person name="Meng S."/>
            <person name="Li G."/>
            <person name="Viehrig K."/>
            <person name="Ye F."/>
            <person name="Su P."/>
            <person name="Kiefer A.F."/>
            <person name="Nichols A."/>
            <person name="Cepeda A.J."/>
            <person name="Yan W."/>
            <person name="Fan B."/>
            <person name="Jiang Y."/>
            <person name="Adhikari A."/>
            <person name="Zheng C.-J."/>
            <person name="Schuster L."/>
            <person name="Cowan T.M."/>
            <person name="Smanski M.J."/>
            <person name="Chevrette M.G."/>
            <person name="De Carvalho L.P.S."/>
            <person name="Shen B."/>
        </authorList>
    </citation>
    <scope>NUCLEOTIDE SEQUENCE [LARGE SCALE GENOMIC DNA]</scope>
    <source>
        <strain evidence="2 3">NPDC050545</strain>
    </source>
</reference>
<gene>
    <name evidence="2" type="ORF">ACIBG2_25715</name>
</gene>
<dbReference type="Gene3D" id="3.40.50.720">
    <property type="entry name" value="NAD(P)-binding Rossmann-like Domain"/>
    <property type="match status" value="1"/>
</dbReference>
<name>A0ABW7YXZ5_9ACTN</name>
<evidence type="ECO:0000259" key="1">
    <source>
        <dbReference type="SMART" id="SM00829"/>
    </source>
</evidence>
<dbReference type="Gene3D" id="3.90.180.10">
    <property type="entry name" value="Medium-chain alcohol dehydrogenases, catalytic domain"/>
    <property type="match status" value="1"/>
</dbReference>
<dbReference type="InterPro" id="IPR020843">
    <property type="entry name" value="ER"/>
</dbReference>
<dbReference type="InterPro" id="IPR051397">
    <property type="entry name" value="Zn-ADH-like_protein"/>
</dbReference>
<proteinExistence type="predicted"/>
<dbReference type="Pfam" id="PF08240">
    <property type="entry name" value="ADH_N"/>
    <property type="match status" value="1"/>
</dbReference>
<dbReference type="InterPro" id="IPR013154">
    <property type="entry name" value="ADH-like_N"/>
</dbReference>
<organism evidence="2 3">
    <name type="scientific">Nonomuraea typhae</name>
    <dbReference type="NCBI Taxonomy" id="2603600"/>
    <lineage>
        <taxon>Bacteria</taxon>
        <taxon>Bacillati</taxon>
        <taxon>Actinomycetota</taxon>
        <taxon>Actinomycetes</taxon>
        <taxon>Streptosporangiales</taxon>
        <taxon>Streptosporangiaceae</taxon>
        <taxon>Nonomuraea</taxon>
    </lineage>
</organism>
<comment type="caution">
    <text evidence="2">The sequence shown here is derived from an EMBL/GenBank/DDBJ whole genome shotgun (WGS) entry which is preliminary data.</text>
</comment>
<sequence length="312" mass="32298">MRAMEFARFGGPEVLEEVELPDPEPGPGELLIDVEAAGINFADVRQVAGVYAPPGSLPHVPGSEVIGRTADGRRVMGFAPRGYVSKALLPEKAAIPVPETLGAGQALALLVQGLTAWHLLRSSARLQPGESVVVHSAAGGVGTLAVQLAKEFGAGRVIGTASSPEKRELAVSLGADVAVDGAAGGYVQRVVEANLGRPVDIVLDAVGGRVFTAAQDALAPFGRLIMYGGSSGEETPPIDVWTLSERNVSVGGFWLRQIMGAGFERPLGELFELTAAGKLKPQVGGEYALSDAAAALKDLAERRTVGKLVLVP</sequence>
<evidence type="ECO:0000313" key="2">
    <source>
        <dbReference type="EMBL" id="MFI6500797.1"/>
    </source>
</evidence>
<accession>A0ABW7YXZ5</accession>
<dbReference type="EMBL" id="JBITGY010000007">
    <property type="protein sequence ID" value="MFI6500797.1"/>
    <property type="molecule type" value="Genomic_DNA"/>
</dbReference>
<dbReference type="RefSeq" id="WP_397084944.1">
    <property type="nucleotide sequence ID" value="NZ_JBITGY010000007.1"/>
</dbReference>
<dbReference type="SMART" id="SM00829">
    <property type="entry name" value="PKS_ER"/>
    <property type="match status" value="1"/>
</dbReference>
<evidence type="ECO:0000313" key="3">
    <source>
        <dbReference type="Proteomes" id="UP001612741"/>
    </source>
</evidence>
<feature type="domain" description="Enoyl reductase (ER)" evidence="1">
    <location>
        <begin position="10"/>
        <end position="310"/>
    </location>
</feature>
<dbReference type="PANTHER" id="PTHR43677">
    <property type="entry name" value="SHORT-CHAIN DEHYDROGENASE/REDUCTASE"/>
    <property type="match status" value="1"/>
</dbReference>
<dbReference type="SUPFAM" id="SSF51735">
    <property type="entry name" value="NAD(P)-binding Rossmann-fold domains"/>
    <property type="match status" value="1"/>
</dbReference>
<protein>
    <submittedName>
        <fullName evidence="2">Zinc-binding alcohol dehydrogenase family protein</fullName>
    </submittedName>
</protein>
<dbReference type="PANTHER" id="PTHR43677:SF4">
    <property type="entry name" value="QUINONE OXIDOREDUCTASE-LIKE PROTEIN 2"/>
    <property type="match status" value="1"/>
</dbReference>
<dbReference type="Proteomes" id="UP001612741">
    <property type="component" value="Unassembled WGS sequence"/>
</dbReference>
<dbReference type="InterPro" id="IPR011032">
    <property type="entry name" value="GroES-like_sf"/>
</dbReference>
<dbReference type="Pfam" id="PF00107">
    <property type="entry name" value="ADH_zinc_N"/>
    <property type="match status" value="1"/>
</dbReference>
<dbReference type="InterPro" id="IPR036291">
    <property type="entry name" value="NAD(P)-bd_dom_sf"/>
</dbReference>
<dbReference type="InterPro" id="IPR013149">
    <property type="entry name" value="ADH-like_C"/>
</dbReference>